<reference evidence="3" key="1">
    <citation type="submission" date="2022-07" db="EMBL/GenBank/DDBJ databases">
        <authorList>
            <person name="Xamxidin M."/>
        </authorList>
    </citation>
    <scope>NUCLEOTIDE SEQUENCE</scope>
    <source>
        <strain evidence="3">YS8-69</strain>
    </source>
</reference>
<dbReference type="InterPro" id="IPR036514">
    <property type="entry name" value="SGNH_hydro_sf"/>
</dbReference>
<keyword evidence="4" id="KW-1185">Reference proteome</keyword>
<evidence type="ECO:0000313" key="3">
    <source>
        <dbReference type="EMBL" id="MCR2746749.1"/>
    </source>
</evidence>
<proteinExistence type="predicted"/>
<accession>A0ABT1XKY0</accession>
<sequence length="452" mass="47983">MKLSILHGLALASALLMTACGGESSNNLNVAATSIRPSGAGFCNSMQGNLPQARVVTSWKTAPGDALITHPISGLTVRQSFAPHWAGNVVRLRLSNRYSSLPVTFTNFHLAEEAEPGGADMVPNTECKLTFNEQPSVTLQAGETVVSDWMVYPVESFKRVGVSFYAPGLTPQVTRHLNANEVLYLSLPGDYAGSADGSVFVAAPEGYTANFLVIEALEVLAPKNVGTVVTVGDSITDGSDSTTAFLSGRSSPLVATDQRYPNHLQRRFNSAGMPFTVANAGIGGNELLRDGWLPQFGKALLTRFNADVLQTQGVSHVLLMIGTNDFGNPKPGQAPTSDELIAGYKELIANAKNAGLKVILGTIPPAEGTVTELVPVLHGAASAKRGRDEANAWIRSQTLSDGVVDFEQCLEDKNRPGFLAAEYNSGDNLHPNPAGYSAMADCVNLNLFERQP</sequence>
<evidence type="ECO:0000256" key="1">
    <source>
        <dbReference type="SAM" id="SignalP"/>
    </source>
</evidence>
<name>A0ABT1XKY0_9BURK</name>
<feature type="signal peptide" evidence="1">
    <location>
        <begin position="1"/>
        <end position="18"/>
    </location>
</feature>
<protein>
    <submittedName>
        <fullName evidence="3">GDSL-type esterase/lipase family protein</fullName>
    </submittedName>
</protein>
<feature type="domain" description="SGNH hydrolase-type esterase" evidence="2">
    <location>
        <begin position="231"/>
        <end position="437"/>
    </location>
</feature>
<dbReference type="EMBL" id="JANKHG010000017">
    <property type="protein sequence ID" value="MCR2746749.1"/>
    <property type="molecule type" value="Genomic_DNA"/>
</dbReference>
<gene>
    <name evidence="3" type="ORF">NSP04_08815</name>
</gene>
<dbReference type="InterPro" id="IPR013830">
    <property type="entry name" value="SGNH_hydro"/>
</dbReference>
<dbReference type="PROSITE" id="PS51257">
    <property type="entry name" value="PROKAR_LIPOPROTEIN"/>
    <property type="match status" value="1"/>
</dbReference>
<evidence type="ECO:0000313" key="4">
    <source>
        <dbReference type="Proteomes" id="UP001165267"/>
    </source>
</evidence>
<dbReference type="Proteomes" id="UP001165267">
    <property type="component" value="Unassembled WGS sequence"/>
</dbReference>
<dbReference type="Pfam" id="PF13472">
    <property type="entry name" value="Lipase_GDSL_2"/>
    <property type="match status" value="1"/>
</dbReference>
<keyword evidence="1" id="KW-0732">Signal</keyword>
<dbReference type="Gene3D" id="3.40.50.1110">
    <property type="entry name" value="SGNH hydrolase"/>
    <property type="match status" value="1"/>
</dbReference>
<dbReference type="PANTHER" id="PTHR43784">
    <property type="entry name" value="GDSL-LIKE LIPASE/ACYLHYDROLASE, PUTATIVE (AFU_ORTHOLOGUE AFUA_2G00820)-RELATED"/>
    <property type="match status" value="1"/>
</dbReference>
<dbReference type="InterPro" id="IPR053140">
    <property type="entry name" value="GDSL_Rv0518-like"/>
</dbReference>
<dbReference type="SUPFAM" id="SSF52266">
    <property type="entry name" value="SGNH hydrolase"/>
    <property type="match status" value="1"/>
</dbReference>
<feature type="chain" id="PRO_5046153327" evidence="1">
    <location>
        <begin position="19"/>
        <end position="452"/>
    </location>
</feature>
<dbReference type="RefSeq" id="WP_257511963.1">
    <property type="nucleotide sequence ID" value="NZ_JANKHG010000017.1"/>
</dbReference>
<dbReference type="PANTHER" id="PTHR43784:SF2">
    <property type="entry name" value="GDSL-LIKE LIPASE_ACYLHYDROLASE, PUTATIVE (AFU_ORTHOLOGUE AFUA_2G00820)-RELATED"/>
    <property type="match status" value="1"/>
</dbReference>
<organism evidence="3 4">
    <name type="scientific">Limnobacter parvus</name>
    <dbReference type="NCBI Taxonomy" id="2939690"/>
    <lineage>
        <taxon>Bacteria</taxon>
        <taxon>Pseudomonadati</taxon>
        <taxon>Pseudomonadota</taxon>
        <taxon>Betaproteobacteria</taxon>
        <taxon>Burkholderiales</taxon>
        <taxon>Burkholderiaceae</taxon>
        <taxon>Limnobacter</taxon>
    </lineage>
</organism>
<evidence type="ECO:0000259" key="2">
    <source>
        <dbReference type="Pfam" id="PF13472"/>
    </source>
</evidence>
<comment type="caution">
    <text evidence="3">The sequence shown here is derived from an EMBL/GenBank/DDBJ whole genome shotgun (WGS) entry which is preliminary data.</text>
</comment>